<dbReference type="Proteomes" id="UP000578449">
    <property type="component" value="Unassembled WGS sequence"/>
</dbReference>
<proteinExistence type="predicted"/>
<gene>
    <name evidence="1" type="ORF">HNP84_000050</name>
</gene>
<accession>A0A840NSY1</accession>
<sequence length="65" mass="7274">MRPPGRVRPAGGAASGWGWPMALTGRIAEKFRECHHSCGRCISVYRWIYSSHYQRASRGTEQPVG</sequence>
<name>A0A840NSY1_9ACTN</name>
<evidence type="ECO:0000313" key="2">
    <source>
        <dbReference type="Proteomes" id="UP000578449"/>
    </source>
</evidence>
<organism evidence="1 2">
    <name type="scientific">Thermocatellispora tengchongensis</name>
    <dbReference type="NCBI Taxonomy" id="1073253"/>
    <lineage>
        <taxon>Bacteria</taxon>
        <taxon>Bacillati</taxon>
        <taxon>Actinomycetota</taxon>
        <taxon>Actinomycetes</taxon>
        <taxon>Streptosporangiales</taxon>
        <taxon>Streptosporangiaceae</taxon>
        <taxon>Thermocatellispora</taxon>
    </lineage>
</organism>
<evidence type="ECO:0000313" key="1">
    <source>
        <dbReference type="EMBL" id="MBB5130362.1"/>
    </source>
</evidence>
<comment type="caution">
    <text evidence="1">The sequence shown here is derived from an EMBL/GenBank/DDBJ whole genome shotgun (WGS) entry which is preliminary data.</text>
</comment>
<protein>
    <submittedName>
        <fullName evidence="1">Uncharacterized protein</fullName>
    </submittedName>
</protein>
<keyword evidence="2" id="KW-1185">Reference proteome</keyword>
<dbReference type="AlphaFoldDB" id="A0A840NSY1"/>
<dbReference type="EMBL" id="JACHGN010000001">
    <property type="protein sequence ID" value="MBB5130362.1"/>
    <property type="molecule type" value="Genomic_DNA"/>
</dbReference>
<reference evidence="1 2" key="1">
    <citation type="submission" date="2020-08" db="EMBL/GenBank/DDBJ databases">
        <title>Genomic Encyclopedia of Type Strains, Phase IV (KMG-IV): sequencing the most valuable type-strain genomes for metagenomic binning, comparative biology and taxonomic classification.</title>
        <authorList>
            <person name="Goeker M."/>
        </authorList>
    </citation>
    <scope>NUCLEOTIDE SEQUENCE [LARGE SCALE GENOMIC DNA]</scope>
    <source>
        <strain evidence="1 2">DSM 45615</strain>
    </source>
</reference>